<sequence>MCMCSLTLSGPMDFYTEKLISKEDLDKSDQELKEIKDGKDLGETQMREVRD</sequence>
<organism evidence="2 3">
    <name type="scientific">Stephania japonica</name>
    <dbReference type="NCBI Taxonomy" id="461633"/>
    <lineage>
        <taxon>Eukaryota</taxon>
        <taxon>Viridiplantae</taxon>
        <taxon>Streptophyta</taxon>
        <taxon>Embryophyta</taxon>
        <taxon>Tracheophyta</taxon>
        <taxon>Spermatophyta</taxon>
        <taxon>Magnoliopsida</taxon>
        <taxon>Ranunculales</taxon>
        <taxon>Menispermaceae</taxon>
        <taxon>Menispermoideae</taxon>
        <taxon>Cissampelideae</taxon>
        <taxon>Stephania</taxon>
    </lineage>
</organism>
<evidence type="ECO:0000256" key="1">
    <source>
        <dbReference type="SAM" id="MobiDB-lite"/>
    </source>
</evidence>
<protein>
    <submittedName>
        <fullName evidence="2">Uncharacterized protein</fullName>
    </submittedName>
</protein>
<evidence type="ECO:0000313" key="3">
    <source>
        <dbReference type="Proteomes" id="UP001417504"/>
    </source>
</evidence>
<accession>A0AAP0K494</accession>
<evidence type="ECO:0000313" key="2">
    <source>
        <dbReference type="EMBL" id="KAK9145536.1"/>
    </source>
</evidence>
<gene>
    <name evidence="2" type="ORF">Sjap_005439</name>
</gene>
<dbReference type="AlphaFoldDB" id="A0AAP0K494"/>
<comment type="caution">
    <text evidence="2">The sequence shown here is derived from an EMBL/GenBank/DDBJ whole genome shotgun (WGS) entry which is preliminary data.</text>
</comment>
<proteinExistence type="predicted"/>
<keyword evidence="3" id="KW-1185">Reference proteome</keyword>
<dbReference type="EMBL" id="JBBNAE010000002">
    <property type="protein sequence ID" value="KAK9145536.1"/>
    <property type="molecule type" value="Genomic_DNA"/>
</dbReference>
<dbReference type="Proteomes" id="UP001417504">
    <property type="component" value="Unassembled WGS sequence"/>
</dbReference>
<reference evidence="2 3" key="1">
    <citation type="submission" date="2024-01" db="EMBL/GenBank/DDBJ databases">
        <title>Genome assemblies of Stephania.</title>
        <authorList>
            <person name="Yang L."/>
        </authorList>
    </citation>
    <scope>NUCLEOTIDE SEQUENCE [LARGE SCALE GENOMIC DNA]</scope>
    <source>
        <strain evidence="2">QJT</strain>
        <tissue evidence="2">Leaf</tissue>
    </source>
</reference>
<name>A0AAP0K494_9MAGN</name>
<feature type="region of interest" description="Disordered" evidence="1">
    <location>
        <begin position="28"/>
        <end position="51"/>
    </location>
</feature>